<comment type="function">
    <text evidence="4">Functions in the N-end rule pathway of protein degradation where it conjugates Leu from its aminoacyl-tRNA to the N-termini of proteins containing an N-terminal aspartate or glutamate.</text>
</comment>
<protein>
    <recommendedName>
        <fullName evidence="4">Aspartate/glutamate leucyltransferase</fullName>
        <ecNumber evidence="4">2.3.2.29</ecNumber>
    </recommendedName>
</protein>
<dbReference type="Pfam" id="PF04377">
    <property type="entry name" value="ATE_C"/>
    <property type="match status" value="1"/>
</dbReference>
<name>A0A8S8X990_9PROT</name>
<dbReference type="HAMAP" id="MF_00689">
    <property type="entry name" value="Bpt"/>
    <property type="match status" value="1"/>
</dbReference>
<dbReference type="PIRSF" id="PIRSF037208">
    <property type="entry name" value="ATE_pro_prd"/>
    <property type="match status" value="1"/>
</dbReference>
<dbReference type="InterPro" id="IPR007471">
    <property type="entry name" value="N-end_Aminoacyl_Trfase_N"/>
</dbReference>
<dbReference type="AlphaFoldDB" id="A0A8S8X990"/>
<gene>
    <name evidence="7" type="primary">ate</name>
    <name evidence="4" type="synonym">bpt</name>
    <name evidence="7" type="ORF">TMPK1_08790</name>
</gene>
<dbReference type="Proteomes" id="UP000681075">
    <property type="component" value="Unassembled WGS sequence"/>
</dbReference>
<accession>A0A8S8X990</accession>
<dbReference type="InterPro" id="IPR016181">
    <property type="entry name" value="Acyl_CoA_acyltransferase"/>
</dbReference>
<feature type="domain" description="N-end rule aminoacyl transferase C-terminal" evidence="6">
    <location>
        <begin position="111"/>
        <end position="232"/>
    </location>
</feature>
<dbReference type="InterPro" id="IPR017138">
    <property type="entry name" value="Asp_Glu_LeuTrfase"/>
</dbReference>
<dbReference type="InterPro" id="IPR007472">
    <property type="entry name" value="N-end_Aminoacyl_Trfase_C"/>
</dbReference>
<comment type="catalytic activity">
    <reaction evidence="4">
        <text>N-terminal L-glutamyl-[protein] + L-leucyl-tRNA(Leu) = N-terminal L-leucyl-L-glutamyl-[protein] + tRNA(Leu) + H(+)</text>
        <dbReference type="Rhea" id="RHEA:50412"/>
        <dbReference type="Rhea" id="RHEA-COMP:9613"/>
        <dbReference type="Rhea" id="RHEA-COMP:9622"/>
        <dbReference type="Rhea" id="RHEA-COMP:12664"/>
        <dbReference type="Rhea" id="RHEA-COMP:12668"/>
        <dbReference type="ChEBI" id="CHEBI:15378"/>
        <dbReference type="ChEBI" id="CHEBI:64721"/>
        <dbReference type="ChEBI" id="CHEBI:78442"/>
        <dbReference type="ChEBI" id="CHEBI:78494"/>
        <dbReference type="ChEBI" id="CHEBI:133041"/>
        <dbReference type="EC" id="2.3.2.29"/>
    </reaction>
</comment>
<dbReference type="EMBL" id="BOPV01000001">
    <property type="protein sequence ID" value="GIL38642.1"/>
    <property type="molecule type" value="Genomic_DNA"/>
</dbReference>
<organism evidence="7 8">
    <name type="scientific">Roseiterribacter gracilis</name>
    <dbReference type="NCBI Taxonomy" id="2812848"/>
    <lineage>
        <taxon>Bacteria</taxon>
        <taxon>Pseudomonadati</taxon>
        <taxon>Pseudomonadota</taxon>
        <taxon>Alphaproteobacteria</taxon>
        <taxon>Rhodospirillales</taxon>
        <taxon>Roseiterribacteraceae</taxon>
        <taxon>Roseiterribacter</taxon>
    </lineage>
</organism>
<evidence type="ECO:0000259" key="6">
    <source>
        <dbReference type="Pfam" id="PF04377"/>
    </source>
</evidence>
<dbReference type="GO" id="GO:0004057">
    <property type="term" value="F:arginyl-tRNA--protein transferase activity"/>
    <property type="evidence" value="ECO:0007669"/>
    <property type="project" value="InterPro"/>
</dbReference>
<sequence>MSILLPSLAGLHRFHRSMPLPCPYLDGQTERKLFTRLVGDDSAALNSSLTRAGFRRSHDVLYRPICTACSACVPVRLLAKQLAPGRTHRRTEARNQDLVAHEMPSRADPELYRLFLAYQAERHPDGDMGRMRWAEFRAMLEEGADTARLLSLRDASGRLVGVMLFDRVDDGASAVYSFYAPNEPERSLGTYLILALARRIAAEKLDHLYLGYWIRGAAKMTYKIAFHPLEALGPNGWSPLEP</sequence>
<keyword evidence="3 4" id="KW-0012">Acyltransferase</keyword>
<dbReference type="SUPFAM" id="SSF55729">
    <property type="entry name" value="Acyl-CoA N-acyltransferases (Nat)"/>
    <property type="match status" value="1"/>
</dbReference>
<evidence type="ECO:0000256" key="2">
    <source>
        <dbReference type="ARBA" id="ARBA00022679"/>
    </source>
</evidence>
<dbReference type="PANTHER" id="PTHR21367">
    <property type="entry name" value="ARGININE-TRNA-PROTEIN TRANSFERASE 1"/>
    <property type="match status" value="1"/>
</dbReference>
<comment type="subcellular location">
    <subcellularLocation>
        <location evidence="4">Cytoplasm</location>
    </subcellularLocation>
</comment>
<feature type="domain" description="N-end aminoacyl transferase N-terminal" evidence="5">
    <location>
        <begin position="21"/>
        <end position="90"/>
    </location>
</feature>
<evidence type="ECO:0000256" key="3">
    <source>
        <dbReference type="ARBA" id="ARBA00023315"/>
    </source>
</evidence>
<dbReference type="Pfam" id="PF04376">
    <property type="entry name" value="ATE_N"/>
    <property type="match status" value="1"/>
</dbReference>
<dbReference type="NCBIfam" id="NF002343">
    <property type="entry name" value="PRK01305.1-4"/>
    <property type="match status" value="1"/>
</dbReference>
<evidence type="ECO:0000256" key="4">
    <source>
        <dbReference type="HAMAP-Rule" id="MF_00689"/>
    </source>
</evidence>
<dbReference type="RefSeq" id="WP_420241691.1">
    <property type="nucleotide sequence ID" value="NZ_BOPV01000001.1"/>
</dbReference>
<proteinExistence type="inferred from homology"/>
<evidence type="ECO:0000259" key="5">
    <source>
        <dbReference type="Pfam" id="PF04376"/>
    </source>
</evidence>
<comment type="caution">
    <text evidence="7">The sequence shown here is derived from an EMBL/GenBank/DDBJ whole genome shotgun (WGS) entry which is preliminary data.</text>
</comment>
<keyword evidence="2 4" id="KW-0808">Transferase</keyword>
<evidence type="ECO:0000313" key="8">
    <source>
        <dbReference type="Proteomes" id="UP000681075"/>
    </source>
</evidence>
<dbReference type="PANTHER" id="PTHR21367:SF1">
    <property type="entry name" value="ARGINYL-TRNA--PROTEIN TRANSFERASE 1"/>
    <property type="match status" value="1"/>
</dbReference>
<dbReference type="GO" id="GO:0008914">
    <property type="term" value="F:leucyl-tRNA--protein transferase activity"/>
    <property type="evidence" value="ECO:0007669"/>
    <property type="project" value="UniProtKB-UniRule"/>
</dbReference>
<keyword evidence="8" id="KW-1185">Reference proteome</keyword>
<evidence type="ECO:0000256" key="1">
    <source>
        <dbReference type="ARBA" id="ARBA00022490"/>
    </source>
</evidence>
<evidence type="ECO:0000313" key="7">
    <source>
        <dbReference type="EMBL" id="GIL38642.1"/>
    </source>
</evidence>
<reference evidence="7" key="1">
    <citation type="submission" date="2021-02" db="EMBL/GenBank/DDBJ databases">
        <title>Genome sequence of Rhodospirillales sp. strain TMPK1 isolated from soil.</title>
        <authorList>
            <person name="Nakai R."/>
            <person name="Kusada H."/>
            <person name="Tamaki H."/>
        </authorList>
    </citation>
    <scope>NUCLEOTIDE SEQUENCE</scope>
    <source>
        <strain evidence="7">TMPK1</strain>
    </source>
</reference>
<dbReference type="GO" id="GO:0005737">
    <property type="term" value="C:cytoplasm"/>
    <property type="evidence" value="ECO:0007669"/>
    <property type="project" value="UniProtKB-SubCell"/>
</dbReference>
<comment type="catalytic activity">
    <reaction evidence="4">
        <text>N-terminal L-aspartyl-[protein] + L-leucyl-tRNA(Leu) = N-terminal L-leucyl-L-aspartyl-[protein] + tRNA(Leu) + H(+)</text>
        <dbReference type="Rhea" id="RHEA:50420"/>
        <dbReference type="Rhea" id="RHEA-COMP:9613"/>
        <dbReference type="Rhea" id="RHEA-COMP:9622"/>
        <dbReference type="Rhea" id="RHEA-COMP:12669"/>
        <dbReference type="Rhea" id="RHEA-COMP:12674"/>
        <dbReference type="ChEBI" id="CHEBI:15378"/>
        <dbReference type="ChEBI" id="CHEBI:64720"/>
        <dbReference type="ChEBI" id="CHEBI:78442"/>
        <dbReference type="ChEBI" id="CHEBI:78494"/>
        <dbReference type="ChEBI" id="CHEBI:133042"/>
        <dbReference type="EC" id="2.3.2.29"/>
    </reaction>
</comment>
<dbReference type="EC" id="2.3.2.29" evidence="4"/>
<comment type="similarity">
    <text evidence="4">Belongs to the R-transferase family. Bpt subfamily.</text>
</comment>
<keyword evidence="1 4" id="KW-0963">Cytoplasm</keyword>
<dbReference type="InterPro" id="IPR030700">
    <property type="entry name" value="N-end_Aminoacyl_Trfase"/>
</dbReference>
<dbReference type="GO" id="GO:0071596">
    <property type="term" value="P:ubiquitin-dependent protein catabolic process via the N-end rule pathway"/>
    <property type="evidence" value="ECO:0007669"/>
    <property type="project" value="InterPro"/>
</dbReference>